<gene>
    <name evidence="2" type="ORF">GNZ13_23110</name>
</gene>
<evidence type="ECO:0000259" key="1">
    <source>
        <dbReference type="Pfam" id="PF03869"/>
    </source>
</evidence>
<protein>
    <submittedName>
        <fullName evidence="2">Arc family DNA-binding protein</fullName>
    </submittedName>
</protein>
<organism evidence="2 3">
    <name type="scientific">Paraburkholderia elongata</name>
    <dbReference type="NCBI Taxonomy" id="2675747"/>
    <lineage>
        <taxon>Bacteria</taxon>
        <taxon>Pseudomonadati</taxon>
        <taxon>Pseudomonadota</taxon>
        <taxon>Betaproteobacteria</taxon>
        <taxon>Burkholderiales</taxon>
        <taxon>Burkholderiaceae</taxon>
        <taxon>Paraburkholderia</taxon>
    </lineage>
</organism>
<dbReference type="EMBL" id="WOEZ01000124">
    <property type="protein sequence ID" value="NPT57378.1"/>
    <property type="molecule type" value="Genomic_DNA"/>
</dbReference>
<evidence type="ECO:0000313" key="3">
    <source>
        <dbReference type="Proteomes" id="UP000655523"/>
    </source>
</evidence>
<reference evidence="2 3" key="1">
    <citation type="submission" date="2019-11" db="EMBL/GenBank/DDBJ databases">
        <title>Metabolism of dissolved organic matter in forest soils.</title>
        <authorList>
            <person name="Cyle K.T."/>
            <person name="Wilhelm R.C."/>
            <person name="Martinez C.E."/>
        </authorList>
    </citation>
    <scope>NUCLEOTIDE SEQUENCE [LARGE SCALE GENOMIC DNA]</scope>
    <source>
        <strain evidence="2 3">5N</strain>
    </source>
</reference>
<dbReference type="GO" id="GO:0003677">
    <property type="term" value="F:DNA binding"/>
    <property type="evidence" value="ECO:0007669"/>
    <property type="project" value="UniProtKB-KW"/>
</dbReference>
<evidence type="ECO:0000313" key="2">
    <source>
        <dbReference type="EMBL" id="NPT57378.1"/>
    </source>
</evidence>
<dbReference type="AlphaFoldDB" id="A0A972NPL5"/>
<dbReference type="Gene3D" id="1.10.1220.10">
    <property type="entry name" value="Met repressor-like"/>
    <property type="match status" value="1"/>
</dbReference>
<comment type="caution">
    <text evidence="2">The sequence shown here is derived from an EMBL/GenBank/DDBJ whole genome shotgun (WGS) entry which is preliminary data.</text>
</comment>
<feature type="domain" description="Arc-like DNA binding" evidence="1">
    <location>
        <begin position="5"/>
        <end position="44"/>
    </location>
</feature>
<keyword evidence="3" id="KW-1185">Reference proteome</keyword>
<accession>A0A972NPL5</accession>
<dbReference type="Pfam" id="PF03869">
    <property type="entry name" value="Arc"/>
    <property type="match status" value="1"/>
</dbReference>
<dbReference type="InterPro" id="IPR010985">
    <property type="entry name" value="Ribbon_hlx_hlx"/>
</dbReference>
<sequence>MTSEDIQTNLRLPADLKERLKQAADTSNRSMNAEVVARLEESFTGGAPSIDEHTLDLFAEKVGQVLDEREKKRGKR</sequence>
<name>A0A972NPL5_9BURK</name>
<dbReference type="Proteomes" id="UP000655523">
    <property type="component" value="Unassembled WGS sequence"/>
</dbReference>
<dbReference type="GO" id="GO:0006355">
    <property type="term" value="P:regulation of DNA-templated transcription"/>
    <property type="evidence" value="ECO:0007669"/>
    <property type="project" value="InterPro"/>
</dbReference>
<dbReference type="InterPro" id="IPR013321">
    <property type="entry name" value="Arc_rbn_hlx_hlx"/>
</dbReference>
<dbReference type="RefSeq" id="WP_172168417.1">
    <property type="nucleotide sequence ID" value="NZ_WOEZ01000124.1"/>
</dbReference>
<proteinExistence type="predicted"/>
<keyword evidence="2" id="KW-0238">DNA-binding</keyword>
<dbReference type="InterPro" id="IPR005569">
    <property type="entry name" value="Arc_DNA-bd_dom"/>
</dbReference>
<dbReference type="SUPFAM" id="SSF47598">
    <property type="entry name" value="Ribbon-helix-helix"/>
    <property type="match status" value="1"/>
</dbReference>